<evidence type="ECO:0000313" key="3">
    <source>
        <dbReference type="Proteomes" id="UP001151760"/>
    </source>
</evidence>
<sequence>MKRTPREISSQREGRDTKVPPCVTVMVLMTRVVSHVNHGHAYNIAFRKNVLTERTGISYLKYSSKKMEETRDDRMETTPASRDLHVKGLV</sequence>
<name>A0ABQ5IYW6_9ASTR</name>
<organism evidence="2 3">
    <name type="scientific">Tanacetum coccineum</name>
    <dbReference type="NCBI Taxonomy" id="301880"/>
    <lineage>
        <taxon>Eukaryota</taxon>
        <taxon>Viridiplantae</taxon>
        <taxon>Streptophyta</taxon>
        <taxon>Embryophyta</taxon>
        <taxon>Tracheophyta</taxon>
        <taxon>Spermatophyta</taxon>
        <taxon>Magnoliopsida</taxon>
        <taxon>eudicotyledons</taxon>
        <taxon>Gunneridae</taxon>
        <taxon>Pentapetalae</taxon>
        <taxon>asterids</taxon>
        <taxon>campanulids</taxon>
        <taxon>Asterales</taxon>
        <taxon>Asteraceae</taxon>
        <taxon>Asteroideae</taxon>
        <taxon>Anthemideae</taxon>
        <taxon>Anthemidinae</taxon>
        <taxon>Tanacetum</taxon>
    </lineage>
</organism>
<reference evidence="2" key="2">
    <citation type="submission" date="2022-01" db="EMBL/GenBank/DDBJ databases">
        <authorList>
            <person name="Yamashiro T."/>
            <person name="Shiraishi A."/>
            <person name="Satake H."/>
            <person name="Nakayama K."/>
        </authorList>
    </citation>
    <scope>NUCLEOTIDE SEQUENCE</scope>
</reference>
<accession>A0ABQ5IYW6</accession>
<protein>
    <submittedName>
        <fullName evidence="2">Uncharacterized protein</fullName>
    </submittedName>
</protein>
<feature type="region of interest" description="Disordered" evidence="1">
    <location>
        <begin position="67"/>
        <end position="90"/>
    </location>
</feature>
<proteinExistence type="predicted"/>
<dbReference type="EMBL" id="BQNB010021347">
    <property type="protein sequence ID" value="GJU05426.1"/>
    <property type="molecule type" value="Genomic_DNA"/>
</dbReference>
<dbReference type="Proteomes" id="UP001151760">
    <property type="component" value="Unassembled WGS sequence"/>
</dbReference>
<gene>
    <name evidence="2" type="ORF">Tco_1121856</name>
</gene>
<comment type="caution">
    <text evidence="2">The sequence shown here is derived from an EMBL/GenBank/DDBJ whole genome shotgun (WGS) entry which is preliminary data.</text>
</comment>
<evidence type="ECO:0000313" key="2">
    <source>
        <dbReference type="EMBL" id="GJU05426.1"/>
    </source>
</evidence>
<reference evidence="2" key="1">
    <citation type="journal article" date="2022" name="Int. J. Mol. Sci.">
        <title>Draft Genome of Tanacetum Coccineum: Genomic Comparison of Closely Related Tanacetum-Family Plants.</title>
        <authorList>
            <person name="Yamashiro T."/>
            <person name="Shiraishi A."/>
            <person name="Nakayama K."/>
            <person name="Satake H."/>
        </authorList>
    </citation>
    <scope>NUCLEOTIDE SEQUENCE</scope>
</reference>
<evidence type="ECO:0000256" key="1">
    <source>
        <dbReference type="SAM" id="MobiDB-lite"/>
    </source>
</evidence>
<keyword evidence="3" id="KW-1185">Reference proteome</keyword>